<keyword evidence="3" id="KW-1185">Reference proteome</keyword>
<dbReference type="EMBL" id="BMHY01000020">
    <property type="protein sequence ID" value="GGG88873.1"/>
    <property type="molecule type" value="Genomic_DNA"/>
</dbReference>
<dbReference type="InterPro" id="IPR035903">
    <property type="entry name" value="HesB-like_dom_sf"/>
</dbReference>
<dbReference type="Pfam" id="PF01521">
    <property type="entry name" value="Fe-S_biosyn"/>
    <property type="match status" value="1"/>
</dbReference>
<comment type="caution">
    <text evidence="2">The sequence shown here is derived from an EMBL/GenBank/DDBJ whole genome shotgun (WGS) entry which is preliminary data.</text>
</comment>
<name>A0A917MCQ5_9BACL</name>
<proteinExistence type="predicted"/>
<dbReference type="AlphaFoldDB" id="A0A917MCQ5"/>
<dbReference type="InterPro" id="IPR000361">
    <property type="entry name" value="ATAP_core_dom"/>
</dbReference>
<dbReference type="Gene3D" id="2.60.300.12">
    <property type="entry name" value="HesB-like domain"/>
    <property type="match status" value="1"/>
</dbReference>
<feature type="domain" description="Core" evidence="1">
    <location>
        <begin position="1"/>
        <end position="100"/>
    </location>
</feature>
<evidence type="ECO:0000313" key="2">
    <source>
        <dbReference type="EMBL" id="GGG88873.1"/>
    </source>
</evidence>
<dbReference type="RefSeq" id="WP_188892829.1">
    <property type="nucleotide sequence ID" value="NZ_BMHY01000020.1"/>
</dbReference>
<dbReference type="Proteomes" id="UP000600247">
    <property type="component" value="Unassembled WGS sequence"/>
</dbReference>
<protein>
    <recommendedName>
        <fullName evidence="1">Core domain-containing protein</fullName>
    </recommendedName>
</protein>
<reference evidence="2 3" key="1">
    <citation type="journal article" date="2014" name="Int. J. Syst. Evol. Microbiol.">
        <title>Complete genome sequence of Corynebacterium casei LMG S-19264T (=DSM 44701T), isolated from a smear-ripened cheese.</title>
        <authorList>
            <consortium name="US DOE Joint Genome Institute (JGI-PGF)"/>
            <person name="Walter F."/>
            <person name="Albersmeier A."/>
            <person name="Kalinowski J."/>
            <person name="Ruckert C."/>
        </authorList>
    </citation>
    <scope>NUCLEOTIDE SEQUENCE [LARGE SCALE GENOMIC DNA]</scope>
    <source>
        <strain evidence="2 3">CGMCC 1.15286</strain>
    </source>
</reference>
<organism evidence="2 3">
    <name type="scientific">Paenibacillus radicis</name>
    <name type="common">ex Gao et al. 2016</name>
    <dbReference type="NCBI Taxonomy" id="1737354"/>
    <lineage>
        <taxon>Bacteria</taxon>
        <taxon>Bacillati</taxon>
        <taxon>Bacillota</taxon>
        <taxon>Bacilli</taxon>
        <taxon>Bacillales</taxon>
        <taxon>Paenibacillaceae</taxon>
        <taxon>Paenibacillus</taxon>
    </lineage>
</organism>
<dbReference type="SUPFAM" id="SSF89360">
    <property type="entry name" value="HesB-like domain"/>
    <property type="match status" value="1"/>
</dbReference>
<evidence type="ECO:0000313" key="3">
    <source>
        <dbReference type="Proteomes" id="UP000600247"/>
    </source>
</evidence>
<accession>A0A917MCQ5</accession>
<gene>
    <name evidence="2" type="ORF">GCM10010918_54410</name>
</gene>
<evidence type="ECO:0000259" key="1">
    <source>
        <dbReference type="Pfam" id="PF01521"/>
    </source>
</evidence>
<sequence>MHISFTPAAVDFLTPYIADGSRQLKLLHDTEGCGCVMSGVPALQLVKESTVDDKLAEGDPLPFLFEPRHEVFFEPQMRIDYNADRDSLSLKSDNQIYTLDLRFVKN</sequence>